<feature type="region of interest" description="Disordered" evidence="1">
    <location>
        <begin position="193"/>
        <end position="214"/>
    </location>
</feature>
<keyword evidence="3" id="KW-1185">Reference proteome</keyword>
<dbReference type="EMBL" id="CYKH01002113">
    <property type="protein sequence ID" value="CUG93040.1"/>
    <property type="molecule type" value="Genomic_DNA"/>
</dbReference>
<organism evidence="2 3">
    <name type="scientific">Bodo saltans</name>
    <name type="common">Flagellated protozoan</name>
    <dbReference type="NCBI Taxonomy" id="75058"/>
    <lineage>
        <taxon>Eukaryota</taxon>
        <taxon>Discoba</taxon>
        <taxon>Euglenozoa</taxon>
        <taxon>Kinetoplastea</taxon>
        <taxon>Metakinetoplastina</taxon>
        <taxon>Eubodonida</taxon>
        <taxon>Bodonidae</taxon>
        <taxon>Bodo</taxon>
    </lineage>
</organism>
<evidence type="ECO:0000313" key="2">
    <source>
        <dbReference type="EMBL" id="CUG93040.1"/>
    </source>
</evidence>
<proteinExistence type="predicted"/>
<accession>A0A0S4JRS2</accession>
<feature type="compositionally biased region" description="Low complexity" evidence="1">
    <location>
        <begin position="58"/>
        <end position="90"/>
    </location>
</feature>
<evidence type="ECO:0000313" key="3">
    <source>
        <dbReference type="Proteomes" id="UP000051952"/>
    </source>
</evidence>
<dbReference type="Proteomes" id="UP000051952">
    <property type="component" value="Unassembled WGS sequence"/>
</dbReference>
<feature type="compositionally biased region" description="Polar residues" evidence="1">
    <location>
        <begin position="91"/>
        <end position="100"/>
    </location>
</feature>
<protein>
    <submittedName>
        <fullName evidence="2">Uncharacterized protein</fullName>
    </submittedName>
</protein>
<dbReference type="AlphaFoldDB" id="A0A0S4JRS2"/>
<gene>
    <name evidence="2" type="ORF">BSAL_40465</name>
</gene>
<evidence type="ECO:0000256" key="1">
    <source>
        <dbReference type="SAM" id="MobiDB-lite"/>
    </source>
</evidence>
<dbReference type="VEuPathDB" id="TriTrypDB:BSAL_40465"/>
<feature type="region of interest" description="Disordered" evidence="1">
    <location>
        <begin position="57"/>
        <end position="108"/>
    </location>
</feature>
<sequence length="422" mass="44719">MATLVVGESINVKSMWIPALDAVSKALEKARALESNKEQRYLLRLVSTEIQQQQQLLATAPSTPRVTSTSTAVAAASPPASPGRPTSAGSVSPQRGQTGVTSAANGAPAAATTSGIDELSFTMNRVATVVRGYLLHTLAQNRSNQRIVEATLELSHALLNSGVLPVDAQWAPANIPIPSTVNASMLTKMLGTWGSRSTTTEPHAEGSAAPHPPSIAAATMNPFDEIATLNVKVALCVPNQVESPGLYTAITSLLGAVVPDRVSCIDRTCPQQTSFIPSGSFIGLSGPALQTHAYLLFALAVRATTSNMPTLLTIVKGGLSRLIGAIVKELDRHRCPCHYVEHADAADDREGRAVEAHWCHREGVGSASQSFGARVFDGPSRRGQHQPHPIHSLYHSYTHHVIECTQPTLAQQQCGPAARRTL</sequence>
<name>A0A0S4JRS2_BODSA</name>
<reference evidence="3" key="1">
    <citation type="submission" date="2015-09" db="EMBL/GenBank/DDBJ databases">
        <authorList>
            <consortium name="Pathogen Informatics"/>
        </authorList>
    </citation>
    <scope>NUCLEOTIDE SEQUENCE [LARGE SCALE GENOMIC DNA]</scope>
    <source>
        <strain evidence="3">Lake Konstanz</strain>
    </source>
</reference>